<keyword evidence="5" id="KW-0788">Thiol protease</keyword>
<dbReference type="Proteomes" id="UP001501126">
    <property type="component" value="Unassembled WGS sequence"/>
</dbReference>
<keyword evidence="3 6" id="KW-0732">Signal</keyword>
<proteinExistence type="inferred from homology"/>
<evidence type="ECO:0000256" key="1">
    <source>
        <dbReference type="ARBA" id="ARBA00007074"/>
    </source>
</evidence>
<evidence type="ECO:0000256" key="3">
    <source>
        <dbReference type="ARBA" id="ARBA00022729"/>
    </source>
</evidence>
<dbReference type="InterPro" id="IPR052062">
    <property type="entry name" value="Murein_DD/LD_carboxypeptidase"/>
</dbReference>
<dbReference type="RefSeq" id="WP_343785762.1">
    <property type="nucleotide sequence ID" value="NZ_BAAAFH010000007.1"/>
</dbReference>
<dbReference type="EMBL" id="BAAAFH010000007">
    <property type="protein sequence ID" value="GAA0874841.1"/>
    <property type="molecule type" value="Genomic_DNA"/>
</dbReference>
<evidence type="ECO:0000256" key="5">
    <source>
        <dbReference type="ARBA" id="ARBA00022807"/>
    </source>
</evidence>
<dbReference type="InterPro" id="IPR000064">
    <property type="entry name" value="NLP_P60_dom"/>
</dbReference>
<dbReference type="PROSITE" id="PS51935">
    <property type="entry name" value="NLPC_P60"/>
    <property type="match status" value="1"/>
</dbReference>
<evidence type="ECO:0000313" key="9">
    <source>
        <dbReference type="Proteomes" id="UP001501126"/>
    </source>
</evidence>
<evidence type="ECO:0000259" key="7">
    <source>
        <dbReference type="PROSITE" id="PS51935"/>
    </source>
</evidence>
<feature type="signal peptide" evidence="6">
    <location>
        <begin position="1"/>
        <end position="17"/>
    </location>
</feature>
<dbReference type="Gene3D" id="3.90.1720.10">
    <property type="entry name" value="endopeptidase domain like (from Nostoc punctiforme)"/>
    <property type="match status" value="1"/>
</dbReference>
<sequence>MRNFVFLFILFPFLAAAQIKEFDQVEMLYDQGHYKKVLRRSNRLLDNPEYDFSMIPTYYKSLALFQLYRDDNWRKRNGTAFDEAIALFQEVKKEDTGGKIFRAHYYELQALKQDLQSFALLCKQTGNEELFAKINTALTTSFSGIEGLDELESIVETVEPSPEMSDKGDDHHGTERAKLVAFAQSYVGVPYKPGGMDPKGFDCSGFTSYVFEKYNRQLPRIARDQQRSSRKKDMGGAQPGDLIFFSSGSGVNHVGIVVENQDKSIKMVHASTSQGIIITDVQSSTYWSRRVHSVGSYLD</sequence>
<comment type="caution">
    <text evidence="8">The sequence shown here is derived from an EMBL/GenBank/DDBJ whole genome shotgun (WGS) entry which is preliminary data.</text>
</comment>
<feature type="chain" id="PRO_5045390169" description="NlpC/P60 domain-containing protein" evidence="6">
    <location>
        <begin position="18"/>
        <end position="299"/>
    </location>
</feature>
<organism evidence="8 9">
    <name type="scientific">Wandonia haliotis</name>
    <dbReference type="NCBI Taxonomy" id="574963"/>
    <lineage>
        <taxon>Bacteria</taxon>
        <taxon>Pseudomonadati</taxon>
        <taxon>Bacteroidota</taxon>
        <taxon>Flavobacteriia</taxon>
        <taxon>Flavobacteriales</taxon>
        <taxon>Crocinitomicaceae</taxon>
        <taxon>Wandonia</taxon>
    </lineage>
</organism>
<feature type="domain" description="NlpC/P60" evidence="7">
    <location>
        <begin position="173"/>
        <end position="298"/>
    </location>
</feature>
<dbReference type="Pfam" id="PF00877">
    <property type="entry name" value="NLPC_P60"/>
    <property type="match status" value="1"/>
</dbReference>
<dbReference type="SUPFAM" id="SSF54001">
    <property type="entry name" value="Cysteine proteinases"/>
    <property type="match status" value="1"/>
</dbReference>
<gene>
    <name evidence="8" type="ORF">GCM10009118_12490</name>
</gene>
<dbReference type="PANTHER" id="PTHR47360">
    <property type="entry name" value="MUREIN DD-ENDOPEPTIDASE MEPS/MUREIN LD-CARBOXYPEPTIDASE"/>
    <property type="match status" value="1"/>
</dbReference>
<evidence type="ECO:0000256" key="2">
    <source>
        <dbReference type="ARBA" id="ARBA00022670"/>
    </source>
</evidence>
<dbReference type="InterPro" id="IPR038765">
    <property type="entry name" value="Papain-like_cys_pep_sf"/>
</dbReference>
<keyword evidence="4" id="KW-0378">Hydrolase</keyword>
<comment type="similarity">
    <text evidence="1">Belongs to the peptidase C40 family.</text>
</comment>
<evidence type="ECO:0000256" key="6">
    <source>
        <dbReference type="SAM" id="SignalP"/>
    </source>
</evidence>
<accession>A0ABN1MNL9</accession>
<keyword evidence="9" id="KW-1185">Reference proteome</keyword>
<keyword evidence="2" id="KW-0645">Protease</keyword>
<name>A0ABN1MNL9_9FLAO</name>
<reference evidence="8 9" key="1">
    <citation type="journal article" date="2019" name="Int. J. Syst. Evol. Microbiol.">
        <title>The Global Catalogue of Microorganisms (GCM) 10K type strain sequencing project: providing services to taxonomists for standard genome sequencing and annotation.</title>
        <authorList>
            <consortium name="The Broad Institute Genomics Platform"/>
            <consortium name="The Broad Institute Genome Sequencing Center for Infectious Disease"/>
            <person name="Wu L."/>
            <person name="Ma J."/>
        </authorList>
    </citation>
    <scope>NUCLEOTIDE SEQUENCE [LARGE SCALE GENOMIC DNA]</scope>
    <source>
        <strain evidence="8 9">JCM 16083</strain>
    </source>
</reference>
<protein>
    <recommendedName>
        <fullName evidence="7">NlpC/P60 domain-containing protein</fullName>
    </recommendedName>
</protein>
<evidence type="ECO:0000256" key="4">
    <source>
        <dbReference type="ARBA" id="ARBA00022801"/>
    </source>
</evidence>
<dbReference type="PANTHER" id="PTHR47360:SF1">
    <property type="entry name" value="ENDOPEPTIDASE NLPC-RELATED"/>
    <property type="match status" value="1"/>
</dbReference>
<evidence type="ECO:0000313" key="8">
    <source>
        <dbReference type="EMBL" id="GAA0874841.1"/>
    </source>
</evidence>